<keyword evidence="1" id="KW-1133">Transmembrane helix</keyword>
<feature type="transmembrane region" description="Helical" evidence="1">
    <location>
        <begin position="7"/>
        <end position="29"/>
    </location>
</feature>
<organism evidence="2 3">
    <name type="scientific">Weissella cibaria</name>
    <dbReference type="NCBI Taxonomy" id="137591"/>
    <lineage>
        <taxon>Bacteria</taxon>
        <taxon>Bacillati</taxon>
        <taxon>Bacillota</taxon>
        <taxon>Bacilli</taxon>
        <taxon>Lactobacillales</taxon>
        <taxon>Lactobacillaceae</taxon>
        <taxon>Weissella</taxon>
    </lineage>
</organism>
<name>A0A1X4JJQ9_9LACO</name>
<gene>
    <name evidence="2" type="ORF">B9D04_08750</name>
</gene>
<sequence length="165" mass="18712">MSKQVKITVGIIVAIVVVAAVVLIGKNIYINANPKRKLEHALVGKYVKEKTKYMYGKYDVGDGMVQWSYFDKDGDHYWVNTKEQLKQITSKNAASTSWKPTEWKISKDGSEIIFTDTLDAYTGKKNKQYKYTDVTFNGKKITAVFNAGEPGKPEVYKMTLIPENK</sequence>
<accession>A0A1X4JJQ9</accession>
<keyword evidence="1" id="KW-0472">Membrane</keyword>
<dbReference type="RefSeq" id="WP_085639432.1">
    <property type="nucleotide sequence ID" value="NZ_JARXOD010000008.1"/>
</dbReference>
<dbReference type="AlphaFoldDB" id="A0A1X4JJQ9"/>
<reference evidence="2 3" key="1">
    <citation type="submission" date="2017-04" db="EMBL/GenBank/DDBJ databases">
        <title>The genome sequence of Weissella cibaria isolated from wild Drosophila.</title>
        <authorList>
            <person name="Ricks N.J."/>
            <person name="Carroll C."/>
            <person name="Walters A."/>
            <person name="Newell P.D."/>
            <person name="Chaston J.M."/>
        </authorList>
    </citation>
    <scope>NUCLEOTIDE SEQUENCE [LARGE SCALE GENOMIC DNA]</scope>
    <source>
        <strain evidence="2 3">DmW_103</strain>
    </source>
</reference>
<evidence type="ECO:0000313" key="3">
    <source>
        <dbReference type="Proteomes" id="UP000193588"/>
    </source>
</evidence>
<evidence type="ECO:0000313" key="2">
    <source>
        <dbReference type="EMBL" id="OSP88982.1"/>
    </source>
</evidence>
<dbReference type="EMBL" id="NDXJ01000013">
    <property type="protein sequence ID" value="OSP88982.1"/>
    <property type="molecule type" value="Genomic_DNA"/>
</dbReference>
<proteinExistence type="predicted"/>
<protein>
    <submittedName>
        <fullName evidence="2">Uncharacterized protein</fullName>
    </submittedName>
</protein>
<evidence type="ECO:0000256" key="1">
    <source>
        <dbReference type="SAM" id="Phobius"/>
    </source>
</evidence>
<dbReference type="Proteomes" id="UP000193588">
    <property type="component" value="Unassembled WGS sequence"/>
</dbReference>
<comment type="caution">
    <text evidence="2">The sequence shown here is derived from an EMBL/GenBank/DDBJ whole genome shotgun (WGS) entry which is preliminary data.</text>
</comment>
<keyword evidence="1" id="KW-0812">Transmembrane</keyword>